<dbReference type="Proteomes" id="UP000220251">
    <property type="component" value="Unassembled WGS sequence"/>
</dbReference>
<name>A0A0H5DRW3_9BACT</name>
<evidence type="ECO:0000256" key="1">
    <source>
        <dbReference type="SAM" id="Phobius"/>
    </source>
</evidence>
<organism evidence="2 3">
    <name type="scientific">Estrella lausannensis</name>
    <dbReference type="NCBI Taxonomy" id="483423"/>
    <lineage>
        <taxon>Bacteria</taxon>
        <taxon>Pseudomonadati</taxon>
        <taxon>Chlamydiota</taxon>
        <taxon>Chlamydiia</taxon>
        <taxon>Parachlamydiales</taxon>
        <taxon>Candidatus Criblamydiaceae</taxon>
        <taxon>Estrella</taxon>
    </lineage>
</organism>
<protein>
    <submittedName>
        <fullName evidence="2">Putative membrane protein</fullName>
    </submittedName>
</protein>
<sequence length="129" mass="14487">MKNKEENNTCWLVRCGYFLPVFFVILSLFLTPFALPSLDGVSKNTLSNSLTLAHQKPVKAPIQSVTEETLNALIKQGYFIAADLDTFLPAPAFYFSSQESPLFLDEAFSHDYLNLENLSSKHHPPTYLG</sequence>
<keyword evidence="1" id="KW-1133">Transmembrane helix</keyword>
<keyword evidence="1" id="KW-0812">Transmembrane</keyword>
<feature type="transmembrane region" description="Helical" evidence="1">
    <location>
        <begin position="12"/>
        <end position="35"/>
    </location>
</feature>
<evidence type="ECO:0000313" key="3">
    <source>
        <dbReference type="Proteomes" id="UP000220251"/>
    </source>
</evidence>
<reference evidence="3" key="1">
    <citation type="submission" date="2015-06" db="EMBL/GenBank/DDBJ databases">
        <authorList>
            <person name="Bertelli C."/>
        </authorList>
    </citation>
    <scope>NUCLEOTIDE SEQUENCE [LARGE SCALE GENOMIC DNA]</scope>
    <source>
        <strain evidence="3">CRIB-30</strain>
    </source>
</reference>
<gene>
    <name evidence="2" type="ORF">ELAC_2046</name>
</gene>
<dbReference type="EMBL" id="CWGJ01000028">
    <property type="protein sequence ID" value="CRX39367.1"/>
    <property type="molecule type" value="Genomic_DNA"/>
</dbReference>
<keyword evidence="1" id="KW-0472">Membrane</keyword>
<evidence type="ECO:0000313" key="2">
    <source>
        <dbReference type="EMBL" id="CRX39367.1"/>
    </source>
</evidence>
<keyword evidence="3" id="KW-1185">Reference proteome</keyword>
<proteinExistence type="predicted"/>
<accession>A0A0H5DRW3</accession>
<dbReference type="AlphaFoldDB" id="A0A0H5DRW3"/>
<dbReference type="RefSeq" id="WP_098039237.1">
    <property type="nucleotide sequence ID" value="NZ_CWGJ01000028.1"/>
</dbReference>